<dbReference type="PANTHER" id="PTHR11675">
    <property type="entry name" value="N-ACETYLGALACTOSAMINYLTRANSFERASE"/>
    <property type="match status" value="1"/>
</dbReference>
<evidence type="ECO:0000256" key="1">
    <source>
        <dbReference type="ARBA" id="ARBA00001936"/>
    </source>
</evidence>
<dbReference type="GO" id="GO:0006493">
    <property type="term" value="P:protein O-linked glycosylation"/>
    <property type="evidence" value="ECO:0007669"/>
    <property type="project" value="TreeGrafter"/>
</dbReference>
<dbReference type="GO" id="GO:0005112">
    <property type="term" value="F:Notch binding"/>
    <property type="evidence" value="ECO:0007669"/>
    <property type="project" value="TreeGrafter"/>
</dbReference>
<keyword evidence="6" id="KW-1185">Reference proteome</keyword>
<evidence type="ECO:0000313" key="6">
    <source>
        <dbReference type="Proteomes" id="UP000095283"/>
    </source>
</evidence>
<reference evidence="7" key="1">
    <citation type="submission" date="2016-11" db="UniProtKB">
        <authorList>
            <consortium name="WormBaseParasite"/>
        </authorList>
    </citation>
    <scope>IDENTIFICATION</scope>
</reference>
<keyword evidence="2" id="KW-0430">Lectin</keyword>
<dbReference type="AlphaFoldDB" id="A0A1I7XA24"/>
<evidence type="ECO:0000313" key="7">
    <source>
        <dbReference type="WBParaSite" id="Hba_14532"/>
    </source>
</evidence>
<dbReference type="GO" id="GO:0008593">
    <property type="term" value="P:regulation of Notch signaling pathway"/>
    <property type="evidence" value="ECO:0007669"/>
    <property type="project" value="TreeGrafter"/>
</dbReference>
<evidence type="ECO:0000256" key="4">
    <source>
        <dbReference type="ARBA" id="ARBA00023211"/>
    </source>
</evidence>
<dbReference type="Gene3D" id="1.10.8.460">
    <property type="entry name" value="ppGaNTase-T1 linker domain-like"/>
    <property type="match status" value="1"/>
</dbReference>
<dbReference type="WBParaSite" id="Hba_14532">
    <property type="protein sequence ID" value="Hba_14532"/>
    <property type="gene ID" value="Hba_14532"/>
</dbReference>
<dbReference type="SUPFAM" id="SSF50370">
    <property type="entry name" value="Ricin B-like lectins"/>
    <property type="match status" value="1"/>
</dbReference>
<feature type="domain" description="Ricin B lectin" evidence="5">
    <location>
        <begin position="42"/>
        <end position="168"/>
    </location>
</feature>
<sequence length="173" mass="19543">MPNIIIALKPEFYKARPHLASVTDFGDISSRIKLKEHLRCKPFKWSIRLENSSHCLSAESSMGRISRGARVEMRICRAERTQQWRLSENGEIRPMGSSRLCLDSLKGITLLKCHNQGAHQKWSITVSLDTIEGHLFNASVGKCIKAESEISSLAQLQFCSLANIFHLEVVEVH</sequence>
<dbReference type="Proteomes" id="UP000095283">
    <property type="component" value="Unplaced"/>
</dbReference>
<name>A0A1I7XA24_HETBA</name>
<keyword evidence="3" id="KW-1015">Disulfide bond</keyword>
<dbReference type="GO" id="GO:0030246">
    <property type="term" value="F:carbohydrate binding"/>
    <property type="evidence" value="ECO:0007669"/>
    <property type="project" value="UniProtKB-KW"/>
</dbReference>
<protein>
    <submittedName>
        <fullName evidence="7">Ricin B-type lectin domain-containing protein</fullName>
    </submittedName>
</protein>
<accession>A0A1I7XA24</accession>
<dbReference type="InterPro" id="IPR000772">
    <property type="entry name" value="Ricin_B_lectin"/>
</dbReference>
<dbReference type="GO" id="GO:0005794">
    <property type="term" value="C:Golgi apparatus"/>
    <property type="evidence" value="ECO:0007669"/>
    <property type="project" value="TreeGrafter"/>
</dbReference>
<dbReference type="Pfam" id="PF00652">
    <property type="entry name" value="Ricin_B_lectin"/>
    <property type="match status" value="1"/>
</dbReference>
<evidence type="ECO:0000256" key="3">
    <source>
        <dbReference type="ARBA" id="ARBA00023157"/>
    </source>
</evidence>
<dbReference type="PANTHER" id="PTHR11675:SF63">
    <property type="entry name" value="POLYPEPTIDE N-ACETYLGALACTOSAMINYLTRANSFERASE"/>
    <property type="match status" value="1"/>
</dbReference>
<dbReference type="InterPro" id="IPR035992">
    <property type="entry name" value="Ricin_B-like_lectins"/>
</dbReference>
<proteinExistence type="predicted"/>
<dbReference type="GO" id="GO:0004653">
    <property type="term" value="F:polypeptide N-acetylgalactosaminyltransferase activity"/>
    <property type="evidence" value="ECO:0007669"/>
    <property type="project" value="TreeGrafter"/>
</dbReference>
<organism evidence="6 7">
    <name type="scientific">Heterorhabditis bacteriophora</name>
    <name type="common">Entomopathogenic nematode worm</name>
    <dbReference type="NCBI Taxonomy" id="37862"/>
    <lineage>
        <taxon>Eukaryota</taxon>
        <taxon>Metazoa</taxon>
        <taxon>Ecdysozoa</taxon>
        <taxon>Nematoda</taxon>
        <taxon>Chromadorea</taxon>
        <taxon>Rhabditida</taxon>
        <taxon>Rhabditina</taxon>
        <taxon>Rhabditomorpha</taxon>
        <taxon>Strongyloidea</taxon>
        <taxon>Heterorhabditidae</taxon>
        <taxon>Heterorhabditis</taxon>
    </lineage>
</organism>
<keyword evidence="4" id="KW-0464">Manganese</keyword>
<evidence type="ECO:0000259" key="5">
    <source>
        <dbReference type="SMART" id="SM00458"/>
    </source>
</evidence>
<dbReference type="Gene3D" id="2.80.10.50">
    <property type="match status" value="1"/>
</dbReference>
<dbReference type="PROSITE" id="PS50231">
    <property type="entry name" value="RICIN_B_LECTIN"/>
    <property type="match status" value="1"/>
</dbReference>
<dbReference type="SMART" id="SM00458">
    <property type="entry name" value="RICIN"/>
    <property type="match status" value="1"/>
</dbReference>
<evidence type="ECO:0000256" key="2">
    <source>
        <dbReference type="ARBA" id="ARBA00022734"/>
    </source>
</evidence>
<comment type="cofactor">
    <cofactor evidence="1">
        <name>Mn(2+)</name>
        <dbReference type="ChEBI" id="CHEBI:29035"/>
    </cofactor>
</comment>